<gene>
    <name evidence="2" type="primary">ORF99</name>
    <name evidence="3" type="ORF">AsGV110</name>
    <name evidence="4" type="ORF">AsGV113</name>
    <name evidence="2" type="ORF">AsGVgp099</name>
</gene>
<evidence type="ECO:0000313" key="2">
    <source>
        <dbReference type="EMBL" id="AAS82639.1"/>
    </source>
</evidence>
<keyword evidence="1" id="KW-0812">Transmembrane</keyword>
<dbReference type="InterPro" id="IPR008561">
    <property type="entry name" value="Ac76_baculovir"/>
</dbReference>
<proteinExistence type="predicted"/>
<evidence type="ECO:0000256" key="1">
    <source>
        <dbReference type="SAM" id="Phobius"/>
    </source>
</evidence>
<dbReference type="EMBL" id="KC994902">
    <property type="protein sequence ID" value="AHN92149.1"/>
    <property type="molecule type" value="Genomic_DNA"/>
</dbReference>
<reference evidence="3" key="2">
    <citation type="journal article" date="2014" name="Arch. Virol.">
        <title>Complete genome sequence of Agrotis segetum granulovirus Shanghai strain.</title>
        <authorList>
            <person name="Zhang X."/>
            <person name="Liang Z."/>
            <person name="Yin X."/>
            <person name="Wang J."/>
            <person name="Shao X."/>
        </authorList>
    </citation>
    <scope>NUCLEOTIDE SEQUENCE</scope>
    <source>
        <strain evidence="3">L1</strain>
    </source>
</reference>
<dbReference type="EMBL" id="KR584663">
    <property type="protein sequence ID" value="AKN63387.1"/>
    <property type="molecule type" value="Genomic_DNA"/>
</dbReference>
<sequence length="85" mass="9558">MSIITPVIALVVLAFLLNTAFRGSELIITILVLLVLFFCVLHIHYVNNESGPDTLFNEQTKKLKKKQQINDAFDAILNKNNSSLE</sequence>
<evidence type="ECO:0000313" key="5">
    <source>
        <dbReference type="Proteomes" id="UP000202635"/>
    </source>
</evidence>
<keyword evidence="1" id="KW-0472">Membrane</keyword>
<dbReference type="Pfam" id="PF05814">
    <property type="entry name" value="Ac76"/>
    <property type="match status" value="1"/>
</dbReference>
<dbReference type="EMBL" id="AY522332">
    <property type="protein sequence ID" value="AAS82639.1"/>
    <property type="molecule type" value="Genomic_DNA"/>
</dbReference>
<dbReference type="Proteomes" id="UP000232958">
    <property type="component" value="Segment"/>
</dbReference>
<keyword evidence="1" id="KW-1133">Transmembrane helix</keyword>
<reference evidence="4 6" key="3">
    <citation type="submission" date="2015-05" db="EMBL/GenBank/DDBJ databases">
        <title>Complete Sequence of an Agrotis segetum granulovirus isolate from Europe.</title>
        <authorList>
            <person name="Gueli Alletti G."/>
            <person name="Wennmann J.T."/>
            <person name="Jehle J.A."/>
        </authorList>
    </citation>
    <scope>NUCLEOTIDE SEQUENCE [LARGE SCALE GENOMIC DNA]</scope>
    <source>
        <strain evidence="4 6">DA</strain>
    </source>
</reference>
<evidence type="ECO:0000313" key="4">
    <source>
        <dbReference type="EMBL" id="AKN63387.1"/>
    </source>
</evidence>
<organismHost>
    <name type="scientific">Agrotis segetum</name>
    <name type="common">Turnip moth</name>
    <dbReference type="NCBI Taxonomy" id="47767"/>
</organismHost>
<evidence type="ECO:0000313" key="3">
    <source>
        <dbReference type="EMBL" id="AHN92149.1"/>
    </source>
</evidence>
<reference evidence="2 5" key="1">
    <citation type="submission" date="2004-09" db="EMBL/GenBank/DDBJ databases">
        <authorList>
            <person name="Ai X.L."/>
            <person name="Wang Z.F."/>
            <person name="Wang B."/>
            <person name="Zhang W."/>
            <person name="Li F."/>
            <person name="Fu J.H."/>
            <person name="Cui C.S."/>
            <person name="Shi Y.H."/>
            <person name="He M."/>
        </authorList>
    </citation>
    <scope>NUCLEOTIDE SEQUENCE [LARGE SCALE GENOMIC DNA]</scope>
</reference>
<name>Q6QXL9_GVAS</name>
<keyword evidence="6" id="KW-1185">Reference proteome</keyword>
<evidence type="ECO:0000313" key="6">
    <source>
        <dbReference type="Proteomes" id="UP000232958"/>
    </source>
</evidence>
<accession>Q6QXL9</accession>
<dbReference type="Proteomes" id="UP000202635">
    <property type="component" value="Genome"/>
</dbReference>
<feature type="transmembrane region" description="Helical" evidence="1">
    <location>
        <begin position="26"/>
        <end position="46"/>
    </location>
</feature>
<dbReference type="OrthoDB" id="25286at10239"/>
<organism evidence="2 5">
    <name type="scientific">Agrotis segetum granulosis virus</name>
    <name type="common">AsGV</name>
    <name type="synonym">Agrotis segetum granulovirus</name>
    <dbReference type="NCBI Taxonomy" id="10464"/>
    <lineage>
        <taxon>Viruses</taxon>
        <taxon>Viruses incertae sedis</taxon>
        <taxon>Naldaviricetes</taxon>
        <taxon>Lefavirales</taxon>
        <taxon>Baculoviridae</taxon>
        <taxon>Betabaculovirus</taxon>
        <taxon>Betabaculovirus agsegetum</taxon>
    </lineage>
</organism>
<protein>
    <submittedName>
        <fullName evidence="2">ORF99</fullName>
    </submittedName>
</protein>